<dbReference type="PANTHER" id="PTHR43806">
    <property type="entry name" value="PEPTIDASE S8"/>
    <property type="match status" value="1"/>
</dbReference>
<proteinExistence type="inferred from homology"/>
<dbReference type="InterPro" id="IPR050131">
    <property type="entry name" value="Peptidase_S8_subtilisin-like"/>
</dbReference>
<keyword evidence="4 10" id="KW-0645">Protease</keyword>
<dbReference type="InterPro" id="IPR015500">
    <property type="entry name" value="Peptidase_S8_subtilisin-rel"/>
</dbReference>
<organism evidence="14 15">
    <name type="scientific">Streptomyces boetiae</name>
    <dbReference type="NCBI Taxonomy" id="3075541"/>
    <lineage>
        <taxon>Bacteria</taxon>
        <taxon>Bacillati</taxon>
        <taxon>Actinomycetota</taxon>
        <taxon>Actinomycetes</taxon>
        <taxon>Kitasatosporales</taxon>
        <taxon>Streptomycetaceae</taxon>
        <taxon>Streptomyces</taxon>
    </lineage>
</organism>
<evidence type="ECO:0000256" key="7">
    <source>
        <dbReference type="ARBA" id="ARBA00022825"/>
    </source>
</evidence>
<keyword evidence="9 11" id="KW-0472">Membrane</keyword>
<evidence type="ECO:0000256" key="9">
    <source>
        <dbReference type="ARBA" id="ARBA00023136"/>
    </source>
</evidence>
<dbReference type="PRINTS" id="PR00723">
    <property type="entry name" value="SUBTILISIN"/>
</dbReference>
<evidence type="ECO:0000313" key="14">
    <source>
        <dbReference type="EMBL" id="MDT0305980.1"/>
    </source>
</evidence>
<keyword evidence="3" id="KW-1003">Cell membrane</keyword>
<dbReference type="InterPro" id="IPR000209">
    <property type="entry name" value="Peptidase_S8/S53_dom"/>
</dbReference>
<feature type="domain" description="Peptidase S8/S53" evidence="13">
    <location>
        <begin position="62"/>
        <end position="325"/>
    </location>
</feature>
<dbReference type="SUPFAM" id="SSF52743">
    <property type="entry name" value="Subtilisin-like"/>
    <property type="match status" value="1"/>
</dbReference>
<comment type="subcellular location">
    <subcellularLocation>
        <location evidence="1">Cell membrane</location>
        <topology evidence="1">Single-pass membrane protein</topology>
    </subcellularLocation>
</comment>
<dbReference type="GO" id="GO:0006508">
    <property type="term" value="P:proteolysis"/>
    <property type="evidence" value="ECO:0007669"/>
    <property type="project" value="UniProtKB-KW"/>
</dbReference>
<keyword evidence="5 11" id="KW-0812">Transmembrane</keyword>
<evidence type="ECO:0000256" key="12">
    <source>
        <dbReference type="SAM" id="SignalP"/>
    </source>
</evidence>
<keyword evidence="6 10" id="KW-0378">Hydrolase</keyword>
<evidence type="ECO:0000256" key="2">
    <source>
        <dbReference type="ARBA" id="ARBA00011073"/>
    </source>
</evidence>
<dbReference type="PROSITE" id="PS00136">
    <property type="entry name" value="SUBTILASE_ASP"/>
    <property type="match status" value="1"/>
</dbReference>
<evidence type="ECO:0000256" key="3">
    <source>
        <dbReference type="ARBA" id="ARBA00022475"/>
    </source>
</evidence>
<evidence type="ECO:0000313" key="15">
    <source>
        <dbReference type="Proteomes" id="UP001183388"/>
    </source>
</evidence>
<name>A0ABU2L336_9ACTN</name>
<evidence type="ECO:0000256" key="11">
    <source>
        <dbReference type="SAM" id="Phobius"/>
    </source>
</evidence>
<keyword evidence="12" id="KW-0732">Signal</keyword>
<comment type="caution">
    <text evidence="14">The sequence shown here is derived from an EMBL/GenBank/DDBJ whole genome shotgun (WGS) entry which is preliminary data.</text>
</comment>
<dbReference type="InterPro" id="IPR023827">
    <property type="entry name" value="Peptidase_S8_Asp-AS"/>
</dbReference>
<feature type="signal peptide" evidence="12">
    <location>
        <begin position="1"/>
        <end position="37"/>
    </location>
</feature>
<feature type="chain" id="PRO_5045138547" evidence="12">
    <location>
        <begin position="38"/>
        <end position="408"/>
    </location>
</feature>
<dbReference type="PROSITE" id="PS51318">
    <property type="entry name" value="TAT"/>
    <property type="match status" value="1"/>
</dbReference>
<evidence type="ECO:0000256" key="8">
    <source>
        <dbReference type="ARBA" id="ARBA00022989"/>
    </source>
</evidence>
<feature type="active site" description="Charge relay system" evidence="10">
    <location>
        <position position="277"/>
    </location>
</feature>
<keyword evidence="15" id="KW-1185">Reference proteome</keyword>
<evidence type="ECO:0000256" key="4">
    <source>
        <dbReference type="ARBA" id="ARBA00022670"/>
    </source>
</evidence>
<feature type="transmembrane region" description="Helical" evidence="11">
    <location>
        <begin position="370"/>
        <end position="393"/>
    </location>
</feature>
<evidence type="ECO:0000256" key="10">
    <source>
        <dbReference type="PROSITE-ProRule" id="PRU01240"/>
    </source>
</evidence>
<accession>A0ABU2L336</accession>
<evidence type="ECO:0000256" key="1">
    <source>
        <dbReference type="ARBA" id="ARBA00004162"/>
    </source>
</evidence>
<dbReference type="Gene3D" id="3.40.50.200">
    <property type="entry name" value="Peptidase S8/S53 domain"/>
    <property type="match status" value="1"/>
</dbReference>
<keyword evidence="8 11" id="KW-1133">Transmembrane helix</keyword>
<reference evidence="15" key="1">
    <citation type="submission" date="2023-07" db="EMBL/GenBank/DDBJ databases">
        <title>30 novel species of actinomycetes from the DSMZ collection.</title>
        <authorList>
            <person name="Nouioui I."/>
        </authorList>
    </citation>
    <scope>NUCLEOTIDE SEQUENCE [LARGE SCALE GENOMIC DNA]</scope>
    <source>
        <strain evidence="15">DSM 44917</strain>
    </source>
</reference>
<dbReference type="RefSeq" id="WP_311628892.1">
    <property type="nucleotide sequence ID" value="NZ_JAVREN010000003.1"/>
</dbReference>
<keyword evidence="7 10" id="KW-0720">Serine protease</keyword>
<dbReference type="PROSITE" id="PS51892">
    <property type="entry name" value="SUBTILASE"/>
    <property type="match status" value="1"/>
</dbReference>
<evidence type="ECO:0000256" key="5">
    <source>
        <dbReference type="ARBA" id="ARBA00022692"/>
    </source>
</evidence>
<dbReference type="PANTHER" id="PTHR43806:SF11">
    <property type="entry name" value="CEREVISIN-RELATED"/>
    <property type="match status" value="1"/>
</dbReference>
<protein>
    <submittedName>
        <fullName evidence="14">Type VII secretion-associated serine protease mycosin</fullName>
    </submittedName>
</protein>
<dbReference type="Pfam" id="PF00082">
    <property type="entry name" value="Peptidase_S8"/>
    <property type="match status" value="1"/>
</dbReference>
<sequence>MNRRAPHRRSPLRRPAGLLAAALTGAALLVPAAPASADVIRDQQRWALDAINAPQAWETTRGEGVTVAVLDTGVDATHPDLAGAVLEGRDFVGMGAGPGDPQWAAHGTAMAGIIAGRGHGTDRSSGIIGVAPESTVLPVRVLLEDDDPARDEAREARAGALASAIRWATDQGARVINLSLGDDSESAQPDPQEDAAVRYALERGVVVVASAGNGGENGDPVSYPAGYPGVIAVTAVDRGGSPAEFSTRRWYATVSAPGKDVIVADPDREYYAGWGTSAAAAFVSGSAALLLAAHPDLSPAQVRTLLTSTAQDPPRGGRSDALGSGLVDPAAAIEAATDVEGELLTPGAGPYAETYFGEGPRPGDGGSGPLVWLAPAAGAAGVLLLGAAVALFARHRGPFPARAVPWRS</sequence>
<dbReference type="InterPro" id="IPR023834">
    <property type="entry name" value="T7SS_pept_S8A_mycosin"/>
</dbReference>
<dbReference type="InterPro" id="IPR036852">
    <property type="entry name" value="Peptidase_S8/S53_dom_sf"/>
</dbReference>
<feature type="active site" description="Charge relay system" evidence="10">
    <location>
        <position position="106"/>
    </location>
</feature>
<evidence type="ECO:0000259" key="13">
    <source>
        <dbReference type="Pfam" id="PF00082"/>
    </source>
</evidence>
<dbReference type="EMBL" id="JAVREN010000003">
    <property type="protein sequence ID" value="MDT0305980.1"/>
    <property type="molecule type" value="Genomic_DNA"/>
</dbReference>
<dbReference type="GO" id="GO:0008233">
    <property type="term" value="F:peptidase activity"/>
    <property type="evidence" value="ECO:0007669"/>
    <property type="project" value="UniProtKB-KW"/>
</dbReference>
<comment type="similarity">
    <text evidence="2 10">Belongs to the peptidase S8 family.</text>
</comment>
<dbReference type="NCBIfam" id="TIGR03921">
    <property type="entry name" value="T7SS_mycosin"/>
    <property type="match status" value="1"/>
</dbReference>
<dbReference type="InterPro" id="IPR006311">
    <property type="entry name" value="TAT_signal"/>
</dbReference>
<dbReference type="Proteomes" id="UP001183388">
    <property type="component" value="Unassembled WGS sequence"/>
</dbReference>
<feature type="active site" description="Charge relay system" evidence="10">
    <location>
        <position position="71"/>
    </location>
</feature>
<evidence type="ECO:0000256" key="6">
    <source>
        <dbReference type="ARBA" id="ARBA00022801"/>
    </source>
</evidence>
<gene>
    <name evidence="14" type="primary">mycP</name>
    <name evidence="14" type="ORF">RM780_03255</name>
</gene>